<feature type="active site" description="Proton donor/acceptor" evidence="8">
    <location>
        <position position="217"/>
    </location>
</feature>
<keyword evidence="6" id="KW-0802">TPR repeat</keyword>
<dbReference type="GO" id="GO:0005634">
    <property type="term" value="C:nucleus"/>
    <property type="evidence" value="ECO:0000318"/>
    <property type="project" value="GO_Central"/>
</dbReference>
<keyword evidence="7" id="KW-0464">Manganese</keyword>
<dbReference type="Gene3D" id="3.60.21.10">
    <property type="match status" value="1"/>
</dbReference>
<organism evidence="10 11">
    <name type="scientific">Batrachochytrium dendrobatidis (strain JAM81 / FGSC 10211)</name>
    <name type="common">Frog chytrid fungus</name>
    <dbReference type="NCBI Taxonomy" id="684364"/>
    <lineage>
        <taxon>Eukaryota</taxon>
        <taxon>Fungi</taxon>
        <taxon>Fungi incertae sedis</taxon>
        <taxon>Chytridiomycota</taxon>
        <taxon>Chytridiomycota incertae sedis</taxon>
        <taxon>Chytridiomycetes</taxon>
        <taxon>Rhizophydiales</taxon>
        <taxon>Rhizophydiales incertae sedis</taxon>
        <taxon>Batrachochytrium</taxon>
    </lineage>
</organism>
<dbReference type="STRING" id="684364.F4NYW4"/>
<dbReference type="OrthoDB" id="445564at2759"/>
<dbReference type="Pfam" id="PF00149">
    <property type="entry name" value="Metallophos"/>
    <property type="match status" value="1"/>
</dbReference>
<dbReference type="InterPro" id="IPR011990">
    <property type="entry name" value="TPR-like_helical_dom_sf"/>
</dbReference>
<sequence length="409" mass="46305">MIDSSYIKGYYRRAVGNIALGKLKDAIKDLRTVVKSTPQDRDARTKLAQCEKEQKRIEFEKAIGFEENKINILDRIGNVDEIIVDDSYDGPHLDIKSGITLEFVKNLLEYMKNQKKLHRKYTLQILIAVKALFEALPPIIDITIPADGKITVCGDIHGQYYDLLNIFDNNGLPSPTNMYLWNGDFVDRGSFSVECIITLFSFKLLYPHAVYLSRGNHEADDMNKVYGFEGEVKAKYSELTFRLFSEIFNAVPIGNLINEKILVVHGGLFSRDDVTMDDLRKIDRFKQPGHEGLMCELLWSDPQPEMGRSASKRGVGIQFGPDVTENFLKMNNLDLLIRSHEVKHGGYEIAHNGKCITIFSAPNYCDSTGNMGAYIHITPDLKLKYNQFEAVPHPSIGPMKYASSFGNFV</sequence>
<evidence type="ECO:0000256" key="7">
    <source>
        <dbReference type="ARBA" id="ARBA00023211"/>
    </source>
</evidence>
<dbReference type="InterPro" id="IPR004843">
    <property type="entry name" value="Calcineurin-like_PHP"/>
</dbReference>
<dbReference type="GO" id="GO:0004722">
    <property type="term" value="F:protein serine/threonine phosphatase activity"/>
    <property type="evidence" value="ECO:0000318"/>
    <property type="project" value="GO_Central"/>
</dbReference>
<evidence type="ECO:0000259" key="9">
    <source>
        <dbReference type="SMART" id="SM00156"/>
    </source>
</evidence>
<name>F4NYW4_BATDJ</name>
<comment type="cofactor">
    <cofactor evidence="1">
        <name>Mn(2+)</name>
        <dbReference type="ChEBI" id="CHEBI:29035"/>
    </cofactor>
</comment>
<dbReference type="EC" id="3.1.3.16" evidence="2"/>
<dbReference type="InterPro" id="IPR013235">
    <property type="entry name" value="PPP_dom"/>
</dbReference>
<dbReference type="PANTHER" id="PTHR45668:SF5">
    <property type="entry name" value="SERINE_THREONINE-PROTEIN PHOSPHATASE 5"/>
    <property type="match status" value="1"/>
</dbReference>
<dbReference type="OMA" id="IHKKYAF"/>
<dbReference type="SMART" id="SM00156">
    <property type="entry name" value="PP2Ac"/>
    <property type="match status" value="1"/>
</dbReference>
<evidence type="ECO:0000313" key="10">
    <source>
        <dbReference type="EMBL" id="EGF81779.1"/>
    </source>
</evidence>
<dbReference type="SUPFAM" id="SSF56300">
    <property type="entry name" value="Metallo-dependent phosphatases"/>
    <property type="match status" value="1"/>
</dbReference>
<gene>
    <name evidence="10" type="ORF">BATDEDRAFT_86832</name>
</gene>
<dbReference type="PANTHER" id="PTHR45668">
    <property type="entry name" value="SERINE/THREONINE-PROTEIN PHOSPHATASE 5-RELATED"/>
    <property type="match status" value="1"/>
</dbReference>
<dbReference type="FunFam" id="3.60.21.10:FF:000333">
    <property type="entry name" value="Uncharacterized protein"/>
    <property type="match status" value="1"/>
</dbReference>
<evidence type="ECO:0000256" key="1">
    <source>
        <dbReference type="ARBA" id="ARBA00001936"/>
    </source>
</evidence>
<dbReference type="InterPro" id="IPR006186">
    <property type="entry name" value="Ser/Thr-sp_prot-phosphatase"/>
</dbReference>
<dbReference type="InterPro" id="IPR029052">
    <property type="entry name" value="Metallo-depent_PP-like"/>
</dbReference>
<dbReference type="RefSeq" id="XP_006677526.1">
    <property type="nucleotide sequence ID" value="XM_006677463.1"/>
</dbReference>
<accession>F4NYW4</accession>
<dbReference type="SUPFAM" id="SSF48452">
    <property type="entry name" value="TPR-like"/>
    <property type="match status" value="1"/>
</dbReference>
<keyword evidence="11" id="KW-1185">Reference proteome</keyword>
<dbReference type="FunCoup" id="F4NYW4">
    <property type="interactions" value="871"/>
</dbReference>
<dbReference type="InterPro" id="IPR051134">
    <property type="entry name" value="PPP_phosphatase"/>
</dbReference>
<proteinExistence type="predicted"/>
<evidence type="ECO:0000313" key="11">
    <source>
        <dbReference type="Proteomes" id="UP000007241"/>
    </source>
</evidence>
<keyword evidence="5" id="KW-0378">Hydrolase</keyword>
<dbReference type="Proteomes" id="UP000007241">
    <property type="component" value="Unassembled WGS sequence"/>
</dbReference>
<dbReference type="AlphaFoldDB" id="F4NYW4"/>
<evidence type="ECO:0000256" key="8">
    <source>
        <dbReference type="PIRSR" id="PIRSR033096-1"/>
    </source>
</evidence>
<dbReference type="CDD" id="cd07417">
    <property type="entry name" value="MPP_PP5_C"/>
    <property type="match status" value="1"/>
</dbReference>
<dbReference type="Gene3D" id="1.25.40.10">
    <property type="entry name" value="Tetratricopeptide repeat domain"/>
    <property type="match status" value="1"/>
</dbReference>
<dbReference type="PIRSF" id="PIRSF033096">
    <property type="entry name" value="PPPtase_5"/>
    <property type="match status" value="1"/>
</dbReference>
<dbReference type="InParanoid" id="F4NYW4"/>
<dbReference type="GO" id="GO:0046872">
    <property type="term" value="F:metal ion binding"/>
    <property type="evidence" value="ECO:0007669"/>
    <property type="project" value="UniProtKB-KW"/>
</dbReference>
<feature type="domain" description="Serine/threonine specific protein phosphatases" evidence="9">
    <location>
        <begin position="117"/>
        <end position="392"/>
    </location>
</feature>
<dbReference type="PRINTS" id="PR00114">
    <property type="entry name" value="STPHPHTASE"/>
</dbReference>
<keyword evidence="3" id="KW-0479">Metal-binding</keyword>
<evidence type="ECO:0000256" key="3">
    <source>
        <dbReference type="ARBA" id="ARBA00022723"/>
    </source>
</evidence>
<protein>
    <recommendedName>
        <fullName evidence="2">protein-serine/threonine phosphatase</fullName>
        <ecNumber evidence="2">3.1.3.16</ecNumber>
    </recommendedName>
</protein>
<reference evidence="10 11" key="1">
    <citation type="submission" date="2009-12" db="EMBL/GenBank/DDBJ databases">
        <title>The draft genome of Batrachochytrium dendrobatidis.</title>
        <authorList>
            <consortium name="US DOE Joint Genome Institute (JGI-PGF)"/>
            <person name="Kuo A."/>
            <person name="Salamov A."/>
            <person name="Schmutz J."/>
            <person name="Lucas S."/>
            <person name="Pitluck S."/>
            <person name="Rosenblum E."/>
            <person name="Stajich J."/>
            <person name="Eisen M."/>
            <person name="Grigoriev I.V."/>
        </authorList>
    </citation>
    <scope>NUCLEOTIDE SEQUENCE [LARGE SCALE GENOMIC DNA]</scope>
    <source>
        <strain evidence="11">JAM81 / FGSC 10211</strain>
    </source>
</reference>
<evidence type="ECO:0000256" key="4">
    <source>
        <dbReference type="ARBA" id="ARBA00022737"/>
    </source>
</evidence>
<evidence type="ECO:0000256" key="6">
    <source>
        <dbReference type="ARBA" id="ARBA00022803"/>
    </source>
</evidence>
<dbReference type="GO" id="GO:0005829">
    <property type="term" value="C:cytosol"/>
    <property type="evidence" value="ECO:0000318"/>
    <property type="project" value="GO_Central"/>
</dbReference>
<dbReference type="GeneID" id="18242596"/>
<dbReference type="EMBL" id="GL882881">
    <property type="protein sequence ID" value="EGF81779.1"/>
    <property type="molecule type" value="Genomic_DNA"/>
</dbReference>
<keyword evidence="4" id="KW-0677">Repeat</keyword>
<evidence type="ECO:0000256" key="5">
    <source>
        <dbReference type="ARBA" id="ARBA00022801"/>
    </source>
</evidence>
<evidence type="ECO:0000256" key="2">
    <source>
        <dbReference type="ARBA" id="ARBA00013081"/>
    </source>
</evidence>
<dbReference type="HOGENOM" id="CLU_004962_5_2_1"/>
<dbReference type="Pfam" id="PF08321">
    <property type="entry name" value="PPP5"/>
    <property type="match status" value="1"/>
</dbReference>
<dbReference type="InterPro" id="IPR041753">
    <property type="entry name" value="PP5_C"/>
</dbReference>